<dbReference type="Gene3D" id="3.40.50.720">
    <property type="entry name" value="NAD(P)-binding Rossmann-like Domain"/>
    <property type="match status" value="1"/>
</dbReference>
<reference evidence="3 4" key="1">
    <citation type="submission" date="2018-06" db="EMBL/GenBank/DDBJ databases">
        <title>Thermoflavimicrobium daqus sp. nov., a thermophilic microbe isolated from Moutai-flavour Daqu.</title>
        <authorList>
            <person name="Wang X."/>
            <person name="Zhou H."/>
        </authorList>
    </citation>
    <scope>NUCLEOTIDE SEQUENCE [LARGE SCALE GENOMIC DNA]</scope>
    <source>
        <strain evidence="3 4">FBKL4.011</strain>
    </source>
</reference>
<dbReference type="CDD" id="cd05233">
    <property type="entry name" value="SDR_c"/>
    <property type="match status" value="1"/>
</dbReference>
<dbReference type="PANTHER" id="PTHR45267:SF2">
    <property type="entry name" value="NADPH-DEPENDENT PTERIN ALDEHYDE REDUCTASE"/>
    <property type="match status" value="1"/>
</dbReference>
<name>A0A364K3W1_9BACL</name>
<dbReference type="InterPro" id="IPR002347">
    <property type="entry name" value="SDR_fam"/>
</dbReference>
<reference evidence="3 4" key="2">
    <citation type="submission" date="2018-06" db="EMBL/GenBank/DDBJ databases">
        <authorList>
            <person name="Zhirakovskaya E."/>
        </authorList>
    </citation>
    <scope>NUCLEOTIDE SEQUENCE [LARGE SCALE GENOMIC DNA]</scope>
    <source>
        <strain evidence="3 4">FBKL4.011</strain>
    </source>
</reference>
<dbReference type="InterPro" id="IPR053241">
    <property type="entry name" value="NADPH_pterin_aldehyde_rdct"/>
</dbReference>
<protein>
    <submittedName>
        <fullName evidence="3">Short-chain dehydrogenase</fullName>
    </submittedName>
</protein>
<evidence type="ECO:0000256" key="2">
    <source>
        <dbReference type="RuleBase" id="RU000363"/>
    </source>
</evidence>
<evidence type="ECO:0000313" key="4">
    <source>
        <dbReference type="Proteomes" id="UP000251213"/>
    </source>
</evidence>
<accession>A0A364K3W1</accession>
<dbReference type="InterPro" id="IPR036291">
    <property type="entry name" value="NAD(P)-bd_dom_sf"/>
</dbReference>
<gene>
    <name evidence="3" type="ORF">DL897_10195</name>
</gene>
<dbReference type="SUPFAM" id="SSF51735">
    <property type="entry name" value="NAD(P)-binding Rossmann-fold domains"/>
    <property type="match status" value="1"/>
</dbReference>
<evidence type="ECO:0000256" key="1">
    <source>
        <dbReference type="ARBA" id="ARBA00006484"/>
    </source>
</evidence>
<keyword evidence="4" id="KW-1185">Reference proteome</keyword>
<sequence>MSETKKKLVVITGVTKGLGRAMIDRFAEYGWVIAGCGRSVSQIEEIRSQFKQEHDFQSVDISDFEAVAKWGKEILKDYGAPDLLINNASIVNKNAPLWEISAEEFTRVMNINVNGVQNVIQTFVPAMIKKKQGVIINISSSWGRSGEADLAPYCASKFAIEGLTQSMAMELPQGIVVVALDPGGSIDTPMLHACAPKYVNTSPSPDAWSRVAVPYI</sequence>
<dbReference type="PRINTS" id="PR00080">
    <property type="entry name" value="SDRFAMILY"/>
</dbReference>
<dbReference type="PRINTS" id="PR00081">
    <property type="entry name" value="GDHRDH"/>
</dbReference>
<dbReference type="Pfam" id="PF00106">
    <property type="entry name" value="adh_short"/>
    <property type="match status" value="1"/>
</dbReference>
<dbReference type="OrthoDB" id="9775296at2"/>
<dbReference type="EMBL" id="QJKK01000005">
    <property type="protein sequence ID" value="RAL24060.1"/>
    <property type="molecule type" value="Genomic_DNA"/>
</dbReference>
<comment type="caution">
    <text evidence="3">The sequence shown here is derived from an EMBL/GenBank/DDBJ whole genome shotgun (WGS) entry which is preliminary data.</text>
</comment>
<dbReference type="AlphaFoldDB" id="A0A364K3W1"/>
<evidence type="ECO:0000313" key="3">
    <source>
        <dbReference type="EMBL" id="RAL24060.1"/>
    </source>
</evidence>
<dbReference type="PANTHER" id="PTHR45267">
    <property type="match status" value="1"/>
</dbReference>
<comment type="similarity">
    <text evidence="1 2">Belongs to the short-chain dehydrogenases/reductases (SDR) family.</text>
</comment>
<proteinExistence type="inferred from homology"/>
<dbReference type="Proteomes" id="UP000251213">
    <property type="component" value="Unassembled WGS sequence"/>
</dbReference>
<organism evidence="3 4">
    <name type="scientific">Thermoflavimicrobium daqui</name>
    <dbReference type="NCBI Taxonomy" id="2137476"/>
    <lineage>
        <taxon>Bacteria</taxon>
        <taxon>Bacillati</taxon>
        <taxon>Bacillota</taxon>
        <taxon>Bacilli</taxon>
        <taxon>Bacillales</taxon>
        <taxon>Thermoactinomycetaceae</taxon>
        <taxon>Thermoflavimicrobium</taxon>
    </lineage>
</organism>
<dbReference type="InterPro" id="IPR020904">
    <property type="entry name" value="Sc_DH/Rdtase_CS"/>
</dbReference>
<dbReference type="PROSITE" id="PS00061">
    <property type="entry name" value="ADH_SHORT"/>
    <property type="match status" value="1"/>
</dbReference>
<dbReference type="RefSeq" id="WP_113659053.1">
    <property type="nucleotide sequence ID" value="NZ_KZ845667.1"/>
</dbReference>